<reference evidence="1" key="1">
    <citation type="submission" date="2022-03" db="EMBL/GenBank/DDBJ databases">
        <title>Identification of a novel bacterium isolated from mangrove sediments.</title>
        <authorList>
            <person name="Pan X."/>
        </authorList>
    </citation>
    <scope>NUCLEOTIDE SEQUENCE</scope>
    <source>
        <strain evidence="1">B1949</strain>
    </source>
</reference>
<accession>A0ABT0BEV7</accession>
<dbReference type="RefSeq" id="WP_244021551.1">
    <property type="nucleotide sequence ID" value="NZ_JALHLF010000053.1"/>
</dbReference>
<evidence type="ECO:0000313" key="1">
    <source>
        <dbReference type="EMBL" id="MCJ2183592.1"/>
    </source>
</evidence>
<protein>
    <submittedName>
        <fullName evidence="1">DUF1826 domain-containing protein</fullName>
    </submittedName>
</protein>
<dbReference type="EMBL" id="JALHLF010000053">
    <property type="protein sequence ID" value="MCJ2183592.1"/>
    <property type="molecule type" value="Genomic_DNA"/>
</dbReference>
<dbReference type="Pfam" id="PF08856">
    <property type="entry name" value="DUF1826"/>
    <property type="match status" value="1"/>
</dbReference>
<evidence type="ECO:0000313" key="2">
    <source>
        <dbReference type="Proteomes" id="UP001162881"/>
    </source>
</evidence>
<keyword evidence="2" id="KW-1185">Reference proteome</keyword>
<comment type="caution">
    <text evidence="1">The sequence shown here is derived from an EMBL/GenBank/DDBJ whole genome shotgun (WGS) entry which is preliminary data.</text>
</comment>
<gene>
    <name evidence="1" type="ORF">MTR62_12955</name>
</gene>
<proteinExistence type="predicted"/>
<dbReference type="Proteomes" id="UP001162881">
    <property type="component" value="Unassembled WGS sequence"/>
</dbReference>
<name>A0ABT0BEV7_9SPHN</name>
<organism evidence="1 2">
    <name type="scientific">Novosphingobium organovorum</name>
    <dbReference type="NCBI Taxonomy" id="2930092"/>
    <lineage>
        <taxon>Bacteria</taxon>
        <taxon>Pseudomonadati</taxon>
        <taxon>Pseudomonadota</taxon>
        <taxon>Alphaproteobacteria</taxon>
        <taxon>Sphingomonadales</taxon>
        <taxon>Sphingomonadaceae</taxon>
        <taxon>Novosphingobium</taxon>
    </lineage>
</organism>
<sequence length="210" mass="22239">MTDADLAIAPAVSGRQADALAAITAPGVHLALWERARPAALDGLDRFDLDTLADLAFTSACADLDADIAQGLDEAGYPQGATTRALATEVAELGRRFAAILACPAVRIRLEVIRTDACRKFHADYVTARLITTLVGPGTQWITADRPETVHEMTCGAVGLFKGRAWVDRNGAPREDAEPPILHRSVPLSQRGGARLLLVLDPQPGARSGA</sequence>
<dbReference type="InterPro" id="IPR014955">
    <property type="entry name" value="DUF1826"/>
</dbReference>